<dbReference type="SMART" id="SM00744">
    <property type="entry name" value="RINGv"/>
    <property type="match status" value="1"/>
</dbReference>
<dbReference type="InterPro" id="IPR011016">
    <property type="entry name" value="Znf_RING-CH"/>
</dbReference>
<dbReference type="SUPFAM" id="SSF57850">
    <property type="entry name" value="RING/U-box"/>
    <property type="match status" value="1"/>
</dbReference>
<keyword evidence="9" id="KW-1185">Reference proteome</keyword>
<comment type="caution">
    <text evidence="8">The sequence shown here is derived from an EMBL/GenBank/DDBJ whole genome shotgun (WGS) entry which is preliminary data.</text>
</comment>
<keyword evidence="3" id="KW-0862">Zinc</keyword>
<feature type="coiled-coil region" evidence="5">
    <location>
        <begin position="97"/>
        <end position="329"/>
    </location>
</feature>
<dbReference type="SMART" id="SM00184">
    <property type="entry name" value="RING"/>
    <property type="match status" value="1"/>
</dbReference>
<evidence type="ECO:0000256" key="1">
    <source>
        <dbReference type="ARBA" id="ARBA00022723"/>
    </source>
</evidence>
<feature type="domain" description="RING-type" evidence="7">
    <location>
        <begin position="6"/>
        <end position="45"/>
    </location>
</feature>
<accession>A0A267E860</accession>
<dbReference type="InterPro" id="IPR001841">
    <property type="entry name" value="Znf_RING"/>
</dbReference>
<dbReference type="InterPro" id="IPR013083">
    <property type="entry name" value="Znf_RING/FYVE/PHD"/>
</dbReference>
<feature type="compositionally biased region" description="Basic residues" evidence="6">
    <location>
        <begin position="425"/>
        <end position="438"/>
    </location>
</feature>
<dbReference type="Proteomes" id="UP000215902">
    <property type="component" value="Unassembled WGS sequence"/>
</dbReference>
<feature type="compositionally biased region" description="Polar residues" evidence="6">
    <location>
        <begin position="380"/>
        <end position="397"/>
    </location>
</feature>
<dbReference type="OrthoDB" id="8062037at2759"/>
<keyword evidence="1" id="KW-0479">Metal-binding</keyword>
<dbReference type="GO" id="GO:0090734">
    <property type="term" value="C:site of DNA damage"/>
    <property type="evidence" value="ECO:0007669"/>
    <property type="project" value="TreeGrafter"/>
</dbReference>
<dbReference type="GO" id="GO:0008270">
    <property type="term" value="F:zinc ion binding"/>
    <property type="evidence" value="ECO:0007669"/>
    <property type="project" value="UniProtKB-KW"/>
</dbReference>
<evidence type="ECO:0000313" key="8">
    <source>
        <dbReference type="EMBL" id="PAA57760.1"/>
    </source>
</evidence>
<dbReference type="GO" id="GO:0061630">
    <property type="term" value="F:ubiquitin protein ligase activity"/>
    <property type="evidence" value="ECO:0007669"/>
    <property type="project" value="TreeGrafter"/>
</dbReference>
<evidence type="ECO:0000256" key="3">
    <source>
        <dbReference type="ARBA" id="ARBA00022833"/>
    </source>
</evidence>
<dbReference type="CDD" id="cd16448">
    <property type="entry name" value="RING-H2"/>
    <property type="match status" value="1"/>
</dbReference>
<dbReference type="Pfam" id="PF13639">
    <property type="entry name" value="zf-RING_2"/>
    <property type="match status" value="1"/>
</dbReference>
<evidence type="ECO:0000256" key="4">
    <source>
        <dbReference type="PROSITE-ProRule" id="PRU00175"/>
    </source>
</evidence>
<protein>
    <recommendedName>
        <fullName evidence="7">RING-type domain-containing protein</fullName>
    </recommendedName>
</protein>
<feature type="region of interest" description="Disordered" evidence="6">
    <location>
        <begin position="375"/>
        <end position="438"/>
    </location>
</feature>
<dbReference type="Gene3D" id="1.20.5.1700">
    <property type="match status" value="1"/>
</dbReference>
<dbReference type="AlphaFoldDB" id="A0A267E860"/>
<dbReference type="PANTHER" id="PTHR46569">
    <property type="entry name" value="E3 UBIQUITIN-PROTEIN LIGASE TRAIP"/>
    <property type="match status" value="1"/>
</dbReference>
<dbReference type="EMBL" id="NIVC01002449">
    <property type="protein sequence ID" value="PAA57760.1"/>
    <property type="molecule type" value="Genomic_DNA"/>
</dbReference>
<evidence type="ECO:0000256" key="5">
    <source>
        <dbReference type="SAM" id="Coils"/>
    </source>
</evidence>
<proteinExistence type="predicted"/>
<organism evidence="8 9">
    <name type="scientific">Macrostomum lignano</name>
    <dbReference type="NCBI Taxonomy" id="282301"/>
    <lineage>
        <taxon>Eukaryota</taxon>
        <taxon>Metazoa</taxon>
        <taxon>Spiralia</taxon>
        <taxon>Lophotrochozoa</taxon>
        <taxon>Platyhelminthes</taxon>
        <taxon>Rhabditophora</taxon>
        <taxon>Macrostomorpha</taxon>
        <taxon>Macrostomida</taxon>
        <taxon>Macrostomidae</taxon>
        <taxon>Macrostomum</taxon>
    </lineage>
</organism>
<reference evidence="8 9" key="1">
    <citation type="submission" date="2017-06" db="EMBL/GenBank/DDBJ databases">
        <title>A platform for efficient transgenesis in Macrostomum lignano, a flatworm model organism for stem cell research.</title>
        <authorList>
            <person name="Berezikov E."/>
        </authorList>
    </citation>
    <scope>NUCLEOTIDE SEQUENCE [LARGE SCALE GENOMIC DNA]</scope>
    <source>
        <strain evidence="8">DV1</strain>
        <tissue evidence="8">Whole organism</tissue>
    </source>
</reference>
<keyword evidence="2 4" id="KW-0863">Zinc-finger</keyword>
<evidence type="ECO:0000256" key="2">
    <source>
        <dbReference type="ARBA" id="ARBA00022771"/>
    </source>
</evidence>
<dbReference type="InterPro" id="IPR052639">
    <property type="entry name" value="TRAIP_ubiq-protein_ligase"/>
</dbReference>
<dbReference type="Gene3D" id="3.30.40.10">
    <property type="entry name" value="Zinc/RING finger domain, C3HC4 (zinc finger)"/>
    <property type="match status" value="1"/>
</dbReference>
<dbReference type="GO" id="GO:0005634">
    <property type="term" value="C:nucleus"/>
    <property type="evidence" value="ECO:0007669"/>
    <property type="project" value="TreeGrafter"/>
</dbReference>
<evidence type="ECO:0000256" key="6">
    <source>
        <dbReference type="SAM" id="MobiDB-lite"/>
    </source>
</evidence>
<dbReference type="GO" id="GO:0016567">
    <property type="term" value="P:protein ubiquitination"/>
    <property type="evidence" value="ECO:0007669"/>
    <property type="project" value="TreeGrafter"/>
</dbReference>
<dbReference type="PROSITE" id="PS50089">
    <property type="entry name" value="ZF_RING_2"/>
    <property type="match status" value="1"/>
</dbReference>
<evidence type="ECO:0000313" key="9">
    <source>
        <dbReference type="Proteomes" id="UP000215902"/>
    </source>
</evidence>
<gene>
    <name evidence="8" type="ORF">BOX15_Mlig015585g2</name>
</gene>
<name>A0A267E860_9PLAT</name>
<dbReference type="PANTHER" id="PTHR46569:SF1">
    <property type="entry name" value="E3 UBIQUITIN-PROTEIN LIGASE RFWD3-RELATED"/>
    <property type="match status" value="1"/>
</dbReference>
<dbReference type="STRING" id="282301.A0A267E860"/>
<keyword evidence="5" id="KW-0175">Coiled coil</keyword>
<sequence>MTSVICVICLEGENTEWSTLPCGHVFHKACLEQWLNQDASCPHCKRRLLHSRGAAMRIYFASENDREQLRHQSEAATSVDEERDQLREMLFMESQERQVALNQANDSEKTIAKLRDERNREAQQLHQFSIDYENLQMLMINKDEQIKEAKRLTALQQRESQELISQLQIANQSLNENSAQLNQRLRSAEQKNSELRVQLDSLQAAGNSSASRLQAKQENLELQVAELQSSVEFYKLQLESKQRDRQMEATQLREELENLKATYSRLRTTANEEINALKQRNASAEVTITDSNARVRAADERFERLERENTALRNRLQTQELQMQRLQAGEDQPAGAVGWIEPPPTYEQPDVVAATDEGQDNFSGFPVFTRVENNWEQKQRQPQSSRAIQRSTPNLQRAVQEEEGAEHVYYASPTDGARAADRAVRKAKAKNSRKCRQM</sequence>
<dbReference type="GO" id="GO:0031297">
    <property type="term" value="P:replication fork processing"/>
    <property type="evidence" value="ECO:0007669"/>
    <property type="project" value="TreeGrafter"/>
</dbReference>
<evidence type="ECO:0000259" key="7">
    <source>
        <dbReference type="PROSITE" id="PS50089"/>
    </source>
</evidence>